<dbReference type="EMBL" id="JAARLZ010000012">
    <property type="protein sequence ID" value="NII08388.1"/>
    <property type="molecule type" value="Genomic_DNA"/>
</dbReference>
<accession>A0A7X5ZJV0</accession>
<proteinExistence type="predicted"/>
<dbReference type="InterPro" id="IPR000182">
    <property type="entry name" value="GNAT_dom"/>
</dbReference>
<evidence type="ECO:0000259" key="3">
    <source>
        <dbReference type="PROSITE" id="PS51186"/>
    </source>
</evidence>
<dbReference type="Pfam" id="PF00583">
    <property type="entry name" value="Acetyltransf_1"/>
    <property type="match status" value="1"/>
</dbReference>
<dbReference type="InterPro" id="IPR050832">
    <property type="entry name" value="Bact_Acetyltransf"/>
</dbReference>
<dbReference type="GO" id="GO:0016747">
    <property type="term" value="F:acyltransferase activity, transferring groups other than amino-acyl groups"/>
    <property type="evidence" value="ECO:0007669"/>
    <property type="project" value="InterPro"/>
</dbReference>
<feature type="domain" description="N-acetyltransferase" evidence="3">
    <location>
        <begin position="12"/>
        <end position="151"/>
    </location>
</feature>
<sequence length="151" mass="16493">MDTPQPTKSVAAHIRAATDADASAIALLMRQLGYEASEDLIADKLSLFSHSDSDIVFLATIDQRVAGCLSAHVLELFHAAGRLGRITSLVVDADARGTGIGQALVDRAMLFFSQQRCVRVEVTSGDHRLNAHAFYKAVGFVEDERRFIRHL</sequence>
<dbReference type="Gene3D" id="3.40.630.30">
    <property type="match status" value="1"/>
</dbReference>
<evidence type="ECO:0000313" key="5">
    <source>
        <dbReference type="Proteomes" id="UP000490980"/>
    </source>
</evidence>
<evidence type="ECO:0000256" key="2">
    <source>
        <dbReference type="ARBA" id="ARBA00023315"/>
    </source>
</evidence>
<dbReference type="PANTHER" id="PTHR43877:SF1">
    <property type="entry name" value="ACETYLTRANSFERASE"/>
    <property type="match status" value="1"/>
</dbReference>
<reference evidence="4 5" key="1">
    <citation type="submission" date="2020-03" db="EMBL/GenBank/DDBJ databases">
        <authorList>
            <person name="Lai Q."/>
        </authorList>
    </citation>
    <scope>NUCLEOTIDE SEQUENCE [LARGE SCALE GENOMIC DNA]</scope>
    <source>
        <strain evidence="4 5">CCUG 25036</strain>
    </source>
</reference>
<dbReference type="CDD" id="cd04301">
    <property type="entry name" value="NAT_SF"/>
    <property type="match status" value="1"/>
</dbReference>
<dbReference type="AlphaFoldDB" id="A0A7X5ZJV0"/>
<keyword evidence="2" id="KW-0012">Acyltransferase</keyword>
<gene>
    <name evidence="4" type="ORF">HBF25_18535</name>
</gene>
<dbReference type="InterPro" id="IPR016181">
    <property type="entry name" value="Acyl_CoA_acyltransferase"/>
</dbReference>
<dbReference type="Proteomes" id="UP000490980">
    <property type="component" value="Unassembled WGS sequence"/>
</dbReference>
<comment type="caution">
    <text evidence="4">The sequence shown here is derived from an EMBL/GenBank/DDBJ whole genome shotgun (WGS) entry which is preliminary data.</text>
</comment>
<organism evidence="4 5">
    <name type="scientific">Luteibacter anthropi</name>
    <dbReference type="NCBI Taxonomy" id="564369"/>
    <lineage>
        <taxon>Bacteria</taxon>
        <taxon>Pseudomonadati</taxon>
        <taxon>Pseudomonadota</taxon>
        <taxon>Gammaproteobacteria</taxon>
        <taxon>Lysobacterales</taxon>
        <taxon>Rhodanobacteraceae</taxon>
        <taxon>Luteibacter</taxon>
    </lineage>
</organism>
<keyword evidence="5" id="KW-1185">Reference proteome</keyword>
<name>A0A7X5ZJV0_9GAMM</name>
<evidence type="ECO:0000256" key="1">
    <source>
        <dbReference type="ARBA" id="ARBA00022679"/>
    </source>
</evidence>
<protein>
    <submittedName>
        <fullName evidence="4">GNAT family N-acetyltransferase</fullName>
    </submittedName>
</protein>
<evidence type="ECO:0000313" key="4">
    <source>
        <dbReference type="EMBL" id="NII08388.1"/>
    </source>
</evidence>
<dbReference type="PANTHER" id="PTHR43877">
    <property type="entry name" value="AMINOALKYLPHOSPHONATE N-ACETYLTRANSFERASE-RELATED-RELATED"/>
    <property type="match status" value="1"/>
</dbReference>
<dbReference type="PROSITE" id="PS51186">
    <property type="entry name" value="GNAT"/>
    <property type="match status" value="1"/>
</dbReference>
<keyword evidence="1 4" id="KW-0808">Transferase</keyword>
<dbReference type="SUPFAM" id="SSF55729">
    <property type="entry name" value="Acyl-CoA N-acyltransferases (Nat)"/>
    <property type="match status" value="1"/>
</dbReference>